<dbReference type="InterPro" id="IPR032675">
    <property type="entry name" value="LRR_dom_sf"/>
</dbReference>
<dbReference type="AlphaFoldDB" id="A0A8S1GYF1"/>
<organism evidence="4 5">
    <name type="scientific">Caenorhabditis auriculariae</name>
    <dbReference type="NCBI Taxonomy" id="2777116"/>
    <lineage>
        <taxon>Eukaryota</taxon>
        <taxon>Metazoa</taxon>
        <taxon>Ecdysozoa</taxon>
        <taxon>Nematoda</taxon>
        <taxon>Chromadorea</taxon>
        <taxon>Rhabditida</taxon>
        <taxon>Rhabditina</taxon>
        <taxon>Rhabditomorpha</taxon>
        <taxon>Rhabditoidea</taxon>
        <taxon>Rhabditidae</taxon>
        <taxon>Peloderinae</taxon>
        <taxon>Caenorhabditis</taxon>
    </lineage>
</organism>
<evidence type="ECO:0008006" key="6">
    <source>
        <dbReference type="Google" id="ProtNLM"/>
    </source>
</evidence>
<accession>A0A8S1GYF1</accession>
<dbReference type="Proteomes" id="UP000835052">
    <property type="component" value="Unassembled WGS sequence"/>
</dbReference>
<keyword evidence="5" id="KW-1185">Reference proteome</keyword>
<dbReference type="PANTHER" id="PTHR46652">
    <property type="entry name" value="LEUCINE-RICH REPEAT AND IQ DOMAIN-CONTAINING PROTEIN 1-RELATED"/>
    <property type="match status" value="1"/>
</dbReference>
<evidence type="ECO:0000313" key="4">
    <source>
        <dbReference type="EMBL" id="CAD6189006.1"/>
    </source>
</evidence>
<dbReference type="InterPro" id="IPR029071">
    <property type="entry name" value="Ubiquitin-like_domsf"/>
</dbReference>
<evidence type="ECO:0000313" key="5">
    <source>
        <dbReference type="Proteomes" id="UP000835052"/>
    </source>
</evidence>
<gene>
    <name evidence="4" type="ORF">CAUJ_LOCUS4925</name>
</gene>
<keyword evidence="1" id="KW-0433">Leucine-rich repeat</keyword>
<protein>
    <recommendedName>
        <fullName evidence="6">Tubulin-specific chaperone cofactor E-like protein</fullName>
    </recommendedName>
</protein>
<evidence type="ECO:0000256" key="3">
    <source>
        <dbReference type="SAM" id="MobiDB-lite"/>
    </source>
</evidence>
<keyword evidence="2" id="KW-0677">Repeat</keyword>
<dbReference type="InterPro" id="IPR050836">
    <property type="entry name" value="SDS22/Internalin_LRR"/>
</dbReference>
<sequence>MPQVAQKHESTRRHNKGEERFPLATAAVGRSPPSLFLLARSPLIAMEEACTLVRRLEQKYLDDDDAIVEDLLLTSFTGCSPCKMASQRALELLVLNNMNIQSIGDSSKLANLAAHVLEADLGWNQIHLWSDVSTILNNLPHLRVLNIGHNPLSETIDVELPEVPHLQTLILNGTNLRPSTLKDFLSKTPNLSELHLSDNQFTTDENDDQENEPISSFVRTVHLNRCGFEDWKSVAKLLKRFPMITSVFLCENPIRAIDQGASTDGMTSLKSLNLAKTELNDWSSLDNLNKLPSLTELRMPNIPLLESYNEEERRHLTIGRMQQLRVLNGSKISPEQREQSERFFIRYYKDLEDKPPQYKLLVERHGQLEQLINIDLSPKIFAVVKVLCEEANYETQMRVNLNKNIGDFMRFMEKRSGIKYARMRMFLMTSDGMIEECLLHNMPLHSLRVEDGDVFSIQSKLIISRNRRRPLERSQ</sequence>
<name>A0A8S1GYF1_9PELO</name>
<dbReference type="PANTHER" id="PTHR46652:SF7">
    <property type="entry name" value="LEUCINE-RICH REPEAT AND IQ DOMAIN-CONTAINING PROTEIN 1"/>
    <property type="match status" value="1"/>
</dbReference>
<evidence type="ECO:0000256" key="2">
    <source>
        <dbReference type="ARBA" id="ARBA00022737"/>
    </source>
</evidence>
<dbReference type="OrthoDB" id="5855206at2759"/>
<reference evidence="4" key="1">
    <citation type="submission" date="2020-10" db="EMBL/GenBank/DDBJ databases">
        <authorList>
            <person name="Kikuchi T."/>
        </authorList>
    </citation>
    <scope>NUCLEOTIDE SEQUENCE</scope>
    <source>
        <strain evidence="4">NKZ352</strain>
    </source>
</reference>
<dbReference type="SUPFAM" id="SSF52058">
    <property type="entry name" value="L domain-like"/>
    <property type="match status" value="1"/>
</dbReference>
<dbReference type="Gene3D" id="3.80.10.10">
    <property type="entry name" value="Ribonuclease Inhibitor"/>
    <property type="match status" value="2"/>
</dbReference>
<dbReference type="EMBL" id="CAJGYM010000009">
    <property type="protein sequence ID" value="CAD6189006.1"/>
    <property type="molecule type" value="Genomic_DNA"/>
</dbReference>
<evidence type="ECO:0000256" key="1">
    <source>
        <dbReference type="ARBA" id="ARBA00022614"/>
    </source>
</evidence>
<feature type="region of interest" description="Disordered" evidence="3">
    <location>
        <begin position="1"/>
        <end position="24"/>
    </location>
</feature>
<comment type="caution">
    <text evidence="4">The sequence shown here is derived from an EMBL/GenBank/DDBJ whole genome shotgun (WGS) entry which is preliminary data.</text>
</comment>
<dbReference type="SUPFAM" id="SSF54236">
    <property type="entry name" value="Ubiquitin-like"/>
    <property type="match status" value="1"/>
</dbReference>
<proteinExistence type="predicted"/>